<keyword evidence="3" id="KW-1003">Cell membrane</keyword>
<feature type="transmembrane region" description="Helical" evidence="7">
    <location>
        <begin position="391"/>
        <end position="413"/>
    </location>
</feature>
<feature type="transmembrane region" description="Helical" evidence="7">
    <location>
        <begin position="46"/>
        <end position="67"/>
    </location>
</feature>
<gene>
    <name evidence="8" type="ORF">HUK65_07545</name>
</gene>
<evidence type="ECO:0000256" key="7">
    <source>
        <dbReference type="SAM" id="Phobius"/>
    </source>
</evidence>
<comment type="caution">
    <text evidence="8">The sequence shown here is derived from an EMBL/GenBank/DDBJ whole genome shotgun (WGS) entry which is preliminary data.</text>
</comment>
<protein>
    <submittedName>
        <fullName evidence="8">Oligosaccharide flippase family protein</fullName>
    </submittedName>
</protein>
<feature type="transmembrane region" description="Helical" evidence="7">
    <location>
        <begin position="258"/>
        <end position="279"/>
    </location>
</feature>
<name>A0A7Z0KYT7_9RHOB</name>
<evidence type="ECO:0000256" key="5">
    <source>
        <dbReference type="ARBA" id="ARBA00022989"/>
    </source>
</evidence>
<comment type="similarity">
    <text evidence="2">Belongs to the polysaccharide synthase family.</text>
</comment>
<evidence type="ECO:0000256" key="4">
    <source>
        <dbReference type="ARBA" id="ARBA00022692"/>
    </source>
</evidence>
<feature type="transmembrane region" description="Helical" evidence="7">
    <location>
        <begin position="214"/>
        <end position="238"/>
    </location>
</feature>
<evidence type="ECO:0000256" key="2">
    <source>
        <dbReference type="ARBA" id="ARBA00007430"/>
    </source>
</evidence>
<evidence type="ECO:0000313" key="8">
    <source>
        <dbReference type="EMBL" id="NYS24846.1"/>
    </source>
</evidence>
<dbReference type="Pfam" id="PF13440">
    <property type="entry name" value="Polysacc_synt_3"/>
    <property type="match status" value="1"/>
</dbReference>
<evidence type="ECO:0000256" key="6">
    <source>
        <dbReference type="ARBA" id="ARBA00023136"/>
    </source>
</evidence>
<keyword evidence="6 7" id="KW-0472">Membrane</keyword>
<dbReference type="PANTHER" id="PTHR30250:SF10">
    <property type="entry name" value="LIPOPOLYSACCHARIDE BIOSYNTHESIS PROTEIN WZXC"/>
    <property type="match status" value="1"/>
</dbReference>
<keyword evidence="9" id="KW-1185">Reference proteome</keyword>
<feature type="transmembrane region" description="Helical" evidence="7">
    <location>
        <begin position="300"/>
        <end position="319"/>
    </location>
</feature>
<dbReference type="PANTHER" id="PTHR30250">
    <property type="entry name" value="PST FAMILY PREDICTED COLANIC ACID TRANSPORTER"/>
    <property type="match status" value="1"/>
</dbReference>
<feature type="transmembrane region" description="Helical" evidence="7">
    <location>
        <begin position="425"/>
        <end position="442"/>
    </location>
</feature>
<accession>A0A7Z0KYT7</accession>
<feature type="transmembrane region" description="Helical" evidence="7">
    <location>
        <begin position="331"/>
        <end position="354"/>
    </location>
</feature>
<feature type="transmembrane region" description="Helical" evidence="7">
    <location>
        <begin position="366"/>
        <end position="385"/>
    </location>
</feature>
<feature type="transmembrane region" description="Helical" evidence="7">
    <location>
        <begin position="122"/>
        <end position="139"/>
    </location>
</feature>
<evidence type="ECO:0000256" key="3">
    <source>
        <dbReference type="ARBA" id="ARBA00022475"/>
    </source>
</evidence>
<dbReference type="InterPro" id="IPR050833">
    <property type="entry name" value="Poly_Biosynth_Transport"/>
</dbReference>
<organism evidence="8 9">
    <name type="scientific">Rhabdonatronobacter sediminivivens</name>
    <dbReference type="NCBI Taxonomy" id="2743469"/>
    <lineage>
        <taxon>Bacteria</taxon>
        <taxon>Pseudomonadati</taxon>
        <taxon>Pseudomonadota</taxon>
        <taxon>Alphaproteobacteria</taxon>
        <taxon>Rhodobacterales</taxon>
        <taxon>Paracoccaceae</taxon>
        <taxon>Rhabdonatronobacter</taxon>
    </lineage>
</organism>
<feature type="transmembrane region" description="Helical" evidence="7">
    <location>
        <begin position="151"/>
        <end position="174"/>
    </location>
</feature>
<feature type="transmembrane region" description="Helical" evidence="7">
    <location>
        <begin position="13"/>
        <end position="34"/>
    </location>
</feature>
<dbReference type="GO" id="GO:0005886">
    <property type="term" value="C:plasma membrane"/>
    <property type="evidence" value="ECO:0007669"/>
    <property type="project" value="UniProtKB-SubCell"/>
</dbReference>
<evidence type="ECO:0000256" key="1">
    <source>
        <dbReference type="ARBA" id="ARBA00004651"/>
    </source>
</evidence>
<dbReference type="AlphaFoldDB" id="A0A7Z0KYT7"/>
<dbReference type="Proteomes" id="UP000529417">
    <property type="component" value="Unassembled WGS sequence"/>
</dbReference>
<reference evidence="8 9" key="1">
    <citation type="journal article" date="2000" name="Arch. Microbiol.">
        <title>Rhodobaca bogoriensis gen. nov. and sp. nov., an alkaliphilic purple nonsulfur bacterium from African Rift Valley soda lakes.</title>
        <authorList>
            <person name="Milford A.D."/>
            <person name="Achenbach L.A."/>
            <person name="Jung D.O."/>
            <person name="Madigan M.T."/>
        </authorList>
    </citation>
    <scope>NUCLEOTIDE SEQUENCE [LARGE SCALE GENOMIC DNA]</scope>
    <source>
        <strain evidence="8 9">2376</strain>
    </source>
</reference>
<keyword evidence="5 7" id="KW-1133">Transmembrane helix</keyword>
<evidence type="ECO:0000313" key="9">
    <source>
        <dbReference type="Proteomes" id="UP000529417"/>
    </source>
</evidence>
<dbReference type="EMBL" id="JACBXS010000012">
    <property type="protein sequence ID" value="NYS24846.1"/>
    <property type="molecule type" value="Genomic_DNA"/>
</dbReference>
<comment type="subcellular location">
    <subcellularLocation>
        <location evidence="1">Cell membrane</location>
        <topology evidence="1">Multi-pass membrane protein</topology>
    </subcellularLocation>
</comment>
<proteinExistence type="inferred from homology"/>
<feature type="transmembrane region" description="Helical" evidence="7">
    <location>
        <begin position="180"/>
        <end position="202"/>
    </location>
</feature>
<sequence>MQALWWNLTGTGLWARVMRGSAFTIMGYGVSMALRLGSNLILARLLFPEAFGLALLLSLLMVGLQMFSDVGITPSILRSPRGDDPDFLNTAWTVQVLRGGVLWLAACALAWPMAQFYNAPELVQMAPVMSLALIISGFNPTRIDTAGRHLLLGRVTALDLVAQTIGLGAMVVLAWITGSIWALVFGNLVLAASKLGLCWAFLPGPPNRFRWERAAVGELFSFGKWIFLSTIAGFLYLHADKAVLGRYLSTELLGIYNIGHALASLPLLLATQLAHRMMIPIYRERPPAESRESYMELRRMRLGLTGAALALSLALALWGGVLVDLLYDDRYALSGSIVVVVAIVLMVQLIPLTYDQAALAAGDSGRFFAMVALRAIIQIAAFVIGVELFGLAGALAGQAVGLALSYLVVVVLIRRYGVWDPLHDALAWVLTLAIAALALTLNRDLLAALISA</sequence>
<keyword evidence="4 7" id="KW-0812">Transmembrane</keyword>